<comment type="catalytic activity">
    <reaction evidence="10">
        <text>GTP + AH2 + S-adenosyl-L-methionine = (8S)-3',8-cyclo-7,8-dihydroguanosine 5'-triphosphate + 5'-deoxyadenosine + L-methionine + A + H(+)</text>
        <dbReference type="Rhea" id="RHEA:49576"/>
        <dbReference type="ChEBI" id="CHEBI:13193"/>
        <dbReference type="ChEBI" id="CHEBI:15378"/>
        <dbReference type="ChEBI" id="CHEBI:17319"/>
        <dbReference type="ChEBI" id="CHEBI:17499"/>
        <dbReference type="ChEBI" id="CHEBI:37565"/>
        <dbReference type="ChEBI" id="CHEBI:57844"/>
        <dbReference type="ChEBI" id="CHEBI:59789"/>
        <dbReference type="ChEBI" id="CHEBI:131766"/>
        <dbReference type="EC" id="4.1.99.22"/>
    </reaction>
</comment>
<feature type="binding site" evidence="10">
    <location>
        <position position="13"/>
    </location>
    <ligand>
        <name>GTP</name>
        <dbReference type="ChEBI" id="CHEBI:37565"/>
    </ligand>
</feature>
<proteinExistence type="inferred from homology"/>
<dbReference type="GO" id="GO:0061798">
    <property type="term" value="F:GTP 3',8'-cyclase activity"/>
    <property type="evidence" value="ECO:0007669"/>
    <property type="project" value="UniProtKB-UniRule"/>
</dbReference>
<feature type="binding site" evidence="10">
    <location>
        <position position="118"/>
    </location>
    <ligand>
        <name>S-adenosyl-L-methionine</name>
        <dbReference type="ChEBI" id="CHEBI:59789"/>
    </ligand>
</feature>
<keyword evidence="7 10" id="KW-0342">GTP-binding</keyword>
<dbReference type="CDD" id="cd21117">
    <property type="entry name" value="Twitch_MoaA"/>
    <property type="match status" value="1"/>
</dbReference>
<dbReference type="CDD" id="cd01335">
    <property type="entry name" value="Radical_SAM"/>
    <property type="match status" value="1"/>
</dbReference>
<evidence type="ECO:0000256" key="9">
    <source>
        <dbReference type="ARBA" id="ARBA00023239"/>
    </source>
</evidence>
<comment type="function">
    <text evidence="10">Catalyzes the cyclization of GTP to (8S)-3',8-cyclo-7,8-dihydroguanosine 5'-triphosphate.</text>
</comment>
<dbReference type="InterPro" id="IPR040064">
    <property type="entry name" value="MoaA-like"/>
</dbReference>
<dbReference type="EC" id="4.1.99.22" evidence="10"/>
<dbReference type="InterPro" id="IPR010505">
    <property type="entry name" value="MoaA_twitch"/>
</dbReference>
<dbReference type="UniPathway" id="UPA00344"/>
<accession>A0A0L6Z8V6</accession>
<dbReference type="SFLD" id="SFLDG01383">
    <property type="entry name" value="cyclic_pyranopterin_phosphate"/>
    <property type="match status" value="1"/>
</dbReference>
<dbReference type="SFLD" id="SFLDS00029">
    <property type="entry name" value="Radical_SAM"/>
    <property type="match status" value="1"/>
</dbReference>
<feature type="binding site" evidence="10">
    <location>
        <position position="249"/>
    </location>
    <ligand>
        <name>[4Fe-4S] cluster</name>
        <dbReference type="ChEBI" id="CHEBI:49883"/>
        <label>2</label>
        <note>4Fe-4S-substrate</note>
    </ligand>
</feature>
<gene>
    <name evidence="12" type="primary">moaA_1</name>
    <name evidence="10" type="synonym">moaA</name>
    <name evidence="12" type="ORF">CLHOM_21950</name>
</gene>
<dbReference type="EMBL" id="LHUR01000024">
    <property type="protein sequence ID" value="KOA19404.1"/>
    <property type="molecule type" value="Genomic_DNA"/>
</dbReference>
<dbReference type="GO" id="GO:0051539">
    <property type="term" value="F:4 iron, 4 sulfur cluster binding"/>
    <property type="evidence" value="ECO:0007669"/>
    <property type="project" value="UniProtKB-UniRule"/>
</dbReference>
<dbReference type="SMART" id="SM00729">
    <property type="entry name" value="Elp3"/>
    <property type="match status" value="1"/>
</dbReference>
<feature type="binding site" evidence="10">
    <location>
        <position position="155"/>
    </location>
    <ligand>
        <name>GTP</name>
        <dbReference type="ChEBI" id="CHEBI:37565"/>
    </ligand>
</feature>
<feature type="binding site" evidence="10">
    <location>
        <begin position="254"/>
        <end position="256"/>
    </location>
    <ligand>
        <name>GTP</name>
        <dbReference type="ChEBI" id="CHEBI:37565"/>
    </ligand>
</feature>
<protein>
    <recommendedName>
        <fullName evidence="10">GTP 3',8-cyclase</fullName>
        <ecNumber evidence="10">4.1.99.22</ecNumber>
    </recommendedName>
    <alternativeName>
        <fullName evidence="10">Molybdenum cofactor biosynthesis protein A</fullName>
    </alternativeName>
</protein>
<comment type="caution">
    <text evidence="12">The sequence shown here is derived from an EMBL/GenBank/DDBJ whole genome shotgun (WGS) entry which is preliminary data.</text>
</comment>
<dbReference type="NCBIfam" id="TIGR02666">
    <property type="entry name" value="moaA"/>
    <property type="match status" value="1"/>
</dbReference>
<keyword evidence="3 10" id="KW-0479">Metal-binding</keyword>
<evidence type="ECO:0000259" key="11">
    <source>
        <dbReference type="PROSITE" id="PS51918"/>
    </source>
</evidence>
<evidence type="ECO:0000256" key="8">
    <source>
        <dbReference type="ARBA" id="ARBA00023150"/>
    </source>
</evidence>
<dbReference type="Proteomes" id="UP000037043">
    <property type="component" value="Unassembled WGS sequence"/>
</dbReference>
<feature type="binding site" evidence="10">
    <location>
        <position position="20"/>
    </location>
    <ligand>
        <name>[4Fe-4S] cluster</name>
        <dbReference type="ChEBI" id="CHEBI:49883"/>
        <label>1</label>
        <note>4Fe-4S-S-AdoMet</note>
    </ligand>
</feature>
<evidence type="ECO:0000256" key="1">
    <source>
        <dbReference type="ARBA" id="ARBA00022485"/>
    </source>
</evidence>
<dbReference type="Pfam" id="PF06463">
    <property type="entry name" value="Mob_synth_C"/>
    <property type="match status" value="1"/>
</dbReference>
<dbReference type="PROSITE" id="PS51918">
    <property type="entry name" value="RADICAL_SAM"/>
    <property type="match status" value="1"/>
</dbReference>
<dbReference type="HAMAP" id="MF_01225_B">
    <property type="entry name" value="MoaA_B"/>
    <property type="match status" value="1"/>
</dbReference>
<dbReference type="SFLD" id="SFLDG01067">
    <property type="entry name" value="SPASM/twitch_domain_containing"/>
    <property type="match status" value="1"/>
</dbReference>
<dbReference type="GO" id="GO:0046872">
    <property type="term" value="F:metal ion binding"/>
    <property type="evidence" value="ECO:0007669"/>
    <property type="project" value="UniProtKB-KW"/>
</dbReference>
<name>A0A0L6Z8V6_9CLOT</name>
<comment type="subunit">
    <text evidence="10">Monomer and homodimer.</text>
</comment>
<feature type="binding site" evidence="10">
    <location>
        <position position="27"/>
    </location>
    <ligand>
        <name>[4Fe-4S] cluster</name>
        <dbReference type="ChEBI" id="CHEBI:49883"/>
        <label>1</label>
        <note>4Fe-4S-S-AdoMet</note>
    </ligand>
</feature>
<dbReference type="InterPro" id="IPR050105">
    <property type="entry name" value="MoCo_biosynth_MoaA/MoaC"/>
</dbReference>
<feature type="binding site" evidence="10">
    <location>
        <position position="252"/>
    </location>
    <ligand>
        <name>[4Fe-4S] cluster</name>
        <dbReference type="ChEBI" id="CHEBI:49883"/>
        <label>2</label>
        <note>4Fe-4S-substrate</note>
    </ligand>
</feature>
<keyword evidence="2 10" id="KW-0949">S-adenosyl-L-methionine</keyword>
<feature type="domain" description="Radical SAM core" evidence="11">
    <location>
        <begin position="4"/>
        <end position="227"/>
    </location>
</feature>
<dbReference type="InterPro" id="IPR013483">
    <property type="entry name" value="MoaA"/>
</dbReference>
<comment type="similarity">
    <text evidence="10">Belongs to the radical SAM superfamily. MoaA family.</text>
</comment>
<keyword evidence="4 10" id="KW-0547">Nucleotide-binding</keyword>
<dbReference type="InterPro" id="IPR007197">
    <property type="entry name" value="rSAM"/>
</dbReference>
<dbReference type="STRING" id="36844.SAMN04488501_11343"/>
<dbReference type="SUPFAM" id="SSF102114">
    <property type="entry name" value="Radical SAM enzymes"/>
    <property type="match status" value="1"/>
</dbReference>
<evidence type="ECO:0000256" key="5">
    <source>
        <dbReference type="ARBA" id="ARBA00023004"/>
    </source>
</evidence>
<comment type="cofactor">
    <cofactor evidence="10">
        <name>[4Fe-4S] cluster</name>
        <dbReference type="ChEBI" id="CHEBI:49883"/>
    </cofactor>
    <text evidence="10">Binds 2 [4Fe-4S] clusters. Binds 1 [4Fe-4S] cluster coordinated with 3 cysteines and an exchangeable S-adenosyl-L-methionine and 1 [4Fe-4S] cluster coordinated with 3 cysteines and the GTP-derived substrate.</text>
</comment>
<evidence type="ECO:0000256" key="7">
    <source>
        <dbReference type="ARBA" id="ARBA00023134"/>
    </source>
</evidence>
<dbReference type="GO" id="GO:0061799">
    <property type="term" value="F:cyclic pyranopterin monophosphate synthase activity"/>
    <property type="evidence" value="ECO:0007669"/>
    <property type="project" value="TreeGrafter"/>
</dbReference>
<dbReference type="InterPro" id="IPR006638">
    <property type="entry name" value="Elp3/MiaA/NifB-like_rSAM"/>
</dbReference>
<keyword evidence="6 10" id="KW-0411">Iron-sulfur</keyword>
<dbReference type="Gene3D" id="3.20.20.70">
    <property type="entry name" value="Aldolase class I"/>
    <property type="match status" value="1"/>
</dbReference>
<dbReference type="AlphaFoldDB" id="A0A0L6Z8V6"/>
<dbReference type="InterPro" id="IPR058240">
    <property type="entry name" value="rSAM_sf"/>
</dbReference>
<evidence type="ECO:0000256" key="10">
    <source>
        <dbReference type="HAMAP-Rule" id="MF_01225"/>
    </source>
</evidence>
<feature type="binding site" evidence="10">
    <location>
        <position position="67"/>
    </location>
    <ligand>
        <name>S-adenosyl-L-methionine</name>
        <dbReference type="ChEBI" id="CHEBI:59789"/>
    </ligand>
</feature>
<reference evidence="13" key="1">
    <citation type="submission" date="2015-08" db="EMBL/GenBank/DDBJ databases">
        <title>Genome sequence of the strict anaerobe Clostridium homopropionicum LuHBu1 (DSM 5847T).</title>
        <authorList>
            <person name="Poehlein A."/>
            <person name="Beck M."/>
            <person name="Schiel-Bengelsdorf B."/>
            <person name="Bengelsdorf F.R."/>
            <person name="Daniel R."/>
            <person name="Duerre P."/>
        </authorList>
    </citation>
    <scope>NUCLEOTIDE SEQUENCE [LARGE SCALE GENOMIC DNA]</scope>
    <source>
        <strain evidence="13">DSM 5847</strain>
    </source>
</reference>
<feature type="binding site" evidence="10">
    <location>
        <position position="266"/>
    </location>
    <ligand>
        <name>[4Fe-4S] cluster</name>
        <dbReference type="ChEBI" id="CHEBI:49883"/>
        <label>2</label>
        <note>4Fe-4S-substrate</note>
    </ligand>
</feature>
<evidence type="ECO:0000256" key="6">
    <source>
        <dbReference type="ARBA" id="ARBA00023014"/>
    </source>
</evidence>
<sequence>MNDNYGRKINYLRVSLTDKCNLKCIYCMPAEENEKEFLKSNMSYEENCNIIKAAASIGIGKIRFTGGEPLLYKDIIKLIEFTSKISSIKDISITTNGMLLYDMAEELKRAGLKRVNISLDSLNPEKFKKITRGGDVNKVFESIEKCLSIGLEPVKINTVIMRGINDDEIDDFINLTKDNPISVRFIELMPIGEGRKIYKESFISSEEVLSRYSNLIPIETDKSSTAALYKLNGAKGNIGFITPMSCKFCSDCNRIRLTSAGTLKPCLHSETEISVKEYTDKDTIILDKIKEAIYKKPSEHKIIEEGKSNSKKMMYQVGG</sequence>
<dbReference type="PANTHER" id="PTHR22960:SF0">
    <property type="entry name" value="MOLYBDENUM COFACTOR BIOSYNTHESIS PROTEIN 1"/>
    <property type="match status" value="1"/>
</dbReference>
<comment type="pathway">
    <text evidence="10">Cofactor biosynthesis; molybdopterin biosynthesis.</text>
</comment>
<feature type="binding site" evidence="10">
    <location>
        <position position="24"/>
    </location>
    <ligand>
        <name>[4Fe-4S] cluster</name>
        <dbReference type="ChEBI" id="CHEBI:49883"/>
        <label>1</label>
        <note>4Fe-4S-S-AdoMet</note>
    </ligand>
</feature>
<feature type="binding site" evidence="10">
    <location>
        <position position="26"/>
    </location>
    <ligand>
        <name>S-adenosyl-L-methionine</name>
        <dbReference type="ChEBI" id="CHEBI:59789"/>
    </ligand>
</feature>
<dbReference type="PATRIC" id="fig|1121318.3.peg.2204"/>
<dbReference type="GO" id="GO:0006777">
    <property type="term" value="P:Mo-molybdopterin cofactor biosynthetic process"/>
    <property type="evidence" value="ECO:0007669"/>
    <property type="project" value="UniProtKB-UniRule"/>
</dbReference>
<dbReference type="RefSeq" id="WP_052221714.1">
    <property type="nucleotide sequence ID" value="NZ_LHUR01000024.1"/>
</dbReference>
<dbReference type="GO" id="GO:1904047">
    <property type="term" value="F:S-adenosyl-L-methionine binding"/>
    <property type="evidence" value="ECO:0007669"/>
    <property type="project" value="UniProtKB-UniRule"/>
</dbReference>
<evidence type="ECO:0000256" key="4">
    <source>
        <dbReference type="ARBA" id="ARBA00022741"/>
    </source>
</evidence>
<feature type="binding site" evidence="10">
    <location>
        <position position="63"/>
    </location>
    <ligand>
        <name>GTP</name>
        <dbReference type="ChEBI" id="CHEBI:37565"/>
    </ligand>
</feature>
<keyword evidence="8 10" id="KW-0501">Molybdenum cofactor biosynthesis</keyword>
<feature type="binding site" evidence="10">
    <location>
        <position position="189"/>
    </location>
    <ligand>
        <name>S-adenosyl-L-methionine</name>
        <dbReference type="ChEBI" id="CHEBI:59789"/>
    </ligand>
</feature>
<dbReference type="SFLD" id="SFLDG01386">
    <property type="entry name" value="main_SPASM_domain-containing"/>
    <property type="match status" value="1"/>
</dbReference>
<organism evidence="12 13">
    <name type="scientific">Clostridium homopropionicum DSM 5847</name>
    <dbReference type="NCBI Taxonomy" id="1121318"/>
    <lineage>
        <taxon>Bacteria</taxon>
        <taxon>Bacillati</taxon>
        <taxon>Bacillota</taxon>
        <taxon>Clostridia</taxon>
        <taxon>Eubacteriales</taxon>
        <taxon>Clostridiaceae</taxon>
        <taxon>Clostridium</taxon>
    </lineage>
</organism>
<feature type="binding site" evidence="10">
    <location>
        <position position="94"/>
    </location>
    <ligand>
        <name>GTP</name>
        <dbReference type="ChEBI" id="CHEBI:37565"/>
    </ligand>
</feature>
<evidence type="ECO:0000256" key="3">
    <source>
        <dbReference type="ARBA" id="ARBA00022723"/>
    </source>
</evidence>
<dbReference type="PANTHER" id="PTHR22960">
    <property type="entry name" value="MOLYBDOPTERIN COFACTOR SYNTHESIS PROTEIN A"/>
    <property type="match status" value="1"/>
</dbReference>
<evidence type="ECO:0000313" key="12">
    <source>
        <dbReference type="EMBL" id="KOA19404.1"/>
    </source>
</evidence>
<dbReference type="Pfam" id="PF04055">
    <property type="entry name" value="Radical_SAM"/>
    <property type="match status" value="1"/>
</dbReference>
<dbReference type="InterPro" id="IPR013785">
    <property type="entry name" value="Aldolase_TIM"/>
</dbReference>
<dbReference type="GO" id="GO:0005525">
    <property type="term" value="F:GTP binding"/>
    <property type="evidence" value="ECO:0007669"/>
    <property type="project" value="UniProtKB-UniRule"/>
</dbReference>
<keyword evidence="1 10" id="KW-0004">4Fe-4S</keyword>
<keyword evidence="5 10" id="KW-0408">Iron</keyword>
<keyword evidence="13" id="KW-1185">Reference proteome</keyword>
<keyword evidence="9 10" id="KW-0456">Lyase</keyword>
<dbReference type="NCBIfam" id="NF001199">
    <property type="entry name" value="PRK00164.2-1"/>
    <property type="match status" value="1"/>
</dbReference>
<evidence type="ECO:0000256" key="2">
    <source>
        <dbReference type="ARBA" id="ARBA00022691"/>
    </source>
</evidence>
<evidence type="ECO:0000313" key="13">
    <source>
        <dbReference type="Proteomes" id="UP000037043"/>
    </source>
</evidence>